<keyword evidence="2" id="KW-1185">Reference proteome</keyword>
<dbReference type="Proteomes" id="UP000008311">
    <property type="component" value="Unassembled WGS sequence"/>
</dbReference>
<sequence>MVLGFASMAKAKPIALHVGAPFTTARAKLYAAGWRADPAAHAATGDYDGVDRLLVHAGYFEVDYCSLGKTFCVLQYIRGNACLRLHTQGEEIRLMKVERWTDDCREKWPGEGQTYFRLTSGTLRNGVKSVKTPNSVRERMPSCGV</sequence>
<reference evidence="2" key="1">
    <citation type="journal article" date="2010" name="Nat. Biotechnol.">
        <title>Draft genome sequence of the oilseed species Ricinus communis.</title>
        <authorList>
            <person name="Chan A.P."/>
            <person name="Crabtree J."/>
            <person name="Zhao Q."/>
            <person name="Lorenzi H."/>
            <person name="Orvis J."/>
            <person name="Puiu D."/>
            <person name="Melake-Berhan A."/>
            <person name="Jones K.M."/>
            <person name="Redman J."/>
            <person name="Chen G."/>
            <person name="Cahoon E.B."/>
            <person name="Gedil M."/>
            <person name="Stanke M."/>
            <person name="Haas B.J."/>
            <person name="Wortman J.R."/>
            <person name="Fraser-Liggett C.M."/>
            <person name="Ravel J."/>
            <person name="Rabinowicz P.D."/>
        </authorList>
    </citation>
    <scope>NUCLEOTIDE SEQUENCE [LARGE SCALE GENOMIC DNA]</scope>
    <source>
        <strain evidence="2">cv. Hale</strain>
    </source>
</reference>
<proteinExistence type="predicted"/>
<protein>
    <submittedName>
        <fullName evidence="1">Uncharacterized protein</fullName>
    </submittedName>
</protein>
<accession>B9TBF8</accession>
<dbReference type="InParanoid" id="B9TBF8"/>
<name>B9TBF8_RICCO</name>
<dbReference type="EMBL" id="EQ976468">
    <property type="protein sequence ID" value="EEF26806.1"/>
    <property type="molecule type" value="Genomic_DNA"/>
</dbReference>
<gene>
    <name evidence="1" type="ORF">RCOM_0044900</name>
</gene>
<organism evidence="1 2">
    <name type="scientific">Ricinus communis</name>
    <name type="common">Castor bean</name>
    <dbReference type="NCBI Taxonomy" id="3988"/>
    <lineage>
        <taxon>Eukaryota</taxon>
        <taxon>Viridiplantae</taxon>
        <taxon>Streptophyta</taxon>
        <taxon>Embryophyta</taxon>
        <taxon>Tracheophyta</taxon>
        <taxon>Spermatophyta</taxon>
        <taxon>Magnoliopsida</taxon>
        <taxon>eudicotyledons</taxon>
        <taxon>Gunneridae</taxon>
        <taxon>Pentapetalae</taxon>
        <taxon>rosids</taxon>
        <taxon>fabids</taxon>
        <taxon>Malpighiales</taxon>
        <taxon>Euphorbiaceae</taxon>
        <taxon>Acalyphoideae</taxon>
        <taxon>Acalypheae</taxon>
        <taxon>Ricinus</taxon>
    </lineage>
</organism>
<evidence type="ECO:0000313" key="1">
    <source>
        <dbReference type="EMBL" id="EEF26806.1"/>
    </source>
</evidence>
<evidence type="ECO:0000313" key="2">
    <source>
        <dbReference type="Proteomes" id="UP000008311"/>
    </source>
</evidence>
<dbReference type="AlphaFoldDB" id="B9TBF8"/>